<keyword evidence="9" id="KW-1185">Reference proteome</keyword>
<protein>
    <submittedName>
        <fullName evidence="8">Tight adherence protein C</fullName>
    </submittedName>
</protein>
<dbReference type="Pfam" id="PF00482">
    <property type="entry name" value="T2SSF"/>
    <property type="match status" value="1"/>
</dbReference>
<dbReference type="RefSeq" id="WP_239584409.1">
    <property type="nucleotide sequence ID" value="NZ_JAFBDR010000019.1"/>
</dbReference>
<gene>
    <name evidence="8" type="ORF">JOC48_003136</name>
</gene>
<proteinExistence type="predicted"/>
<keyword evidence="3 6" id="KW-0812">Transmembrane</keyword>
<dbReference type="Proteomes" id="UP001296943">
    <property type="component" value="Unassembled WGS sequence"/>
</dbReference>
<evidence type="ECO:0000256" key="2">
    <source>
        <dbReference type="ARBA" id="ARBA00022475"/>
    </source>
</evidence>
<accession>A0ABS2N388</accession>
<keyword evidence="2" id="KW-1003">Cell membrane</keyword>
<dbReference type="EMBL" id="JAFBDR010000019">
    <property type="protein sequence ID" value="MBM7572605.1"/>
    <property type="molecule type" value="Genomic_DNA"/>
</dbReference>
<evidence type="ECO:0000313" key="8">
    <source>
        <dbReference type="EMBL" id="MBM7572605.1"/>
    </source>
</evidence>
<evidence type="ECO:0000313" key="9">
    <source>
        <dbReference type="Proteomes" id="UP001296943"/>
    </source>
</evidence>
<dbReference type="PANTHER" id="PTHR35007">
    <property type="entry name" value="INTEGRAL MEMBRANE PROTEIN-RELATED"/>
    <property type="match status" value="1"/>
</dbReference>
<evidence type="ECO:0000256" key="3">
    <source>
        <dbReference type="ARBA" id="ARBA00022692"/>
    </source>
</evidence>
<evidence type="ECO:0000256" key="4">
    <source>
        <dbReference type="ARBA" id="ARBA00022989"/>
    </source>
</evidence>
<name>A0ABS2N388_9BACI</name>
<feature type="domain" description="Type II secretion system protein GspF" evidence="7">
    <location>
        <begin position="164"/>
        <end position="290"/>
    </location>
</feature>
<evidence type="ECO:0000256" key="1">
    <source>
        <dbReference type="ARBA" id="ARBA00004651"/>
    </source>
</evidence>
<comment type="subcellular location">
    <subcellularLocation>
        <location evidence="1">Cell membrane</location>
        <topology evidence="1">Multi-pass membrane protein</topology>
    </subcellularLocation>
</comment>
<evidence type="ECO:0000256" key="6">
    <source>
        <dbReference type="SAM" id="Phobius"/>
    </source>
</evidence>
<sequence>MIIITYTLSLLLLIYGLFAFKSEKRQQLESRVNAVLHVNKETMSQDEEKQSFSNRIIQPVWKRLKKNYQKNVSEEQIAAIELKLLQAGSPFGLTPVEYRFIQLALFLLLPGLVVVWALFGRLNTGVFLLFLLGSIVIARYLPMILIKKKIAERNNQALKELPDFLDLVTVSIEAGLGFDSALSKVVAKKEGVLSNEFQRCLEEMRLGKTRREALNGVRNRLVLDDVRALIGSIIQAEQLGIGMVQIMRVQSSEIRERRKQRAEEAAMKAPIKMLFPLILFIFPCIFIVLLGPAVIRFLGAF</sequence>
<keyword evidence="5 6" id="KW-0472">Membrane</keyword>
<evidence type="ECO:0000259" key="7">
    <source>
        <dbReference type="Pfam" id="PF00482"/>
    </source>
</evidence>
<organism evidence="8 9">
    <name type="scientific">Aquibacillus albus</name>
    <dbReference type="NCBI Taxonomy" id="1168171"/>
    <lineage>
        <taxon>Bacteria</taxon>
        <taxon>Bacillati</taxon>
        <taxon>Bacillota</taxon>
        <taxon>Bacilli</taxon>
        <taxon>Bacillales</taxon>
        <taxon>Bacillaceae</taxon>
        <taxon>Aquibacillus</taxon>
    </lineage>
</organism>
<dbReference type="InterPro" id="IPR018076">
    <property type="entry name" value="T2SS_GspF_dom"/>
</dbReference>
<keyword evidence="4 6" id="KW-1133">Transmembrane helix</keyword>
<reference evidence="8 9" key="1">
    <citation type="submission" date="2021-01" db="EMBL/GenBank/DDBJ databases">
        <title>Genomic Encyclopedia of Type Strains, Phase IV (KMG-IV): sequencing the most valuable type-strain genomes for metagenomic binning, comparative biology and taxonomic classification.</title>
        <authorList>
            <person name="Goeker M."/>
        </authorList>
    </citation>
    <scope>NUCLEOTIDE SEQUENCE [LARGE SCALE GENOMIC DNA]</scope>
    <source>
        <strain evidence="8 9">DSM 23711</strain>
    </source>
</reference>
<feature type="transmembrane region" description="Helical" evidence="6">
    <location>
        <begin position="100"/>
        <end position="119"/>
    </location>
</feature>
<feature type="transmembrane region" description="Helical" evidence="6">
    <location>
        <begin position="274"/>
        <end position="295"/>
    </location>
</feature>
<dbReference type="PANTHER" id="PTHR35007:SF2">
    <property type="entry name" value="PILUS ASSEMBLE PROTEIN"/>
    <property type="match status" value="1"/>
</dbReference>
<feature type="transmembrane region" description="Helical" evidence="6">
    <location>
        <begin position="125"/>
        <end position="146"/>
    </location>
</feature>
<evidence type="ECO:0000256" key="5">
    <source>
        <dbReference type="ARBA" id="ARBA00023136"/>
    </source>
</evidence>
<comment type="caution">
    <text evidence="8">The sequence shown here is derived from an EMBL/GenBank/DDBJ whole genome shotgun (WGS) entry which is preliminary data.</text>
</comment>
<feature type="transmembrane region" description="Helical" evidence="6">
    <location>
        <begin position="6"/>
        <end position="22"/>
    </location>
</feature>